<protein>
    <recommendedName>
        <fullName evidence="2">Stereocilin LRR domain-containing protein</fullName>
    </recommendedName>
</protein>
<proteinExistence type="predicted"/>
<sequence>MAILLGVFWAVLLVNPLLNTGHSSNVNQDRFQKISSSWKSKLEQFYTGSVLPNIKKHTEHQLNVQSLLQKVALGIESMRIMNEKKSSLPNVQKSNVNQNRLSEFLQNISTLLQNQESREQAGDSWENILQPLFPVPAEKPRPTPALKLKDFLVSLRGSRNWDSLLSFIQSVLKLFSKDQTAVTFLMENWEILSGLVDTLFQALISGTLGQDSVTIQGVLCSLMGRSYCGFSTEWLQQLLHLFEGTNWKPMVHVQSGSSTVGHGRLRPFSLLPGALREKRSNLTQHPAEQNHNEMQSLLQIIYRSSERGKRVQSVGSAVGSDEPLWEGLEGLRQNLLRRVGRSVYGNVNKKVSRMTGSLVNRVSSVIGIPKSDQEGKCSAGNLQQLLLWGIKHNIKWNAETLGFSTRSFPSPPPMMTCLKSAGTVPGNVTEDYSAARSLSAVAWEEPWNADDVLEAVCNETIPGLPGISNFTIYLYCNLFNSTDYSNQPAPDLRTTCSDAAWYLAAADGDSLWVRVCREFFPEEFNLTVCTNSSLVDNQNYNQPLMEGLCSNWSQSFDEAKLYRNSSGCPETLHNPLLWDLIQNEENSTALEVLLQEYLQMPRDSFQKLLMSAENDAVKRFVSVMHRSWHRVQVTESDEQGLESLTSLLIQKFPHLTPQLFVDLSQFIPFMSISDILSLPTALLANESVLAAIKSHSSEMKFMQKRAFVKRLLVANTFGDVPSWPNYFLRAIQPLLPHLPLCHFMQLSPQQVCMFVHRNEKYGI</sequence>
<dbReference type="AlphaFoldDB" id="A0AAV7TUR6"/>
<organism evidence="3 4">
    <name type="scientific">Pleurodeles waltl</name>
    <name type="common">Iberian ribbed newt</name>
    <dbReference type="NCBI Taxonomy" id="8319"/>
    <lineage>
        <taxon>Eukaryota</taxon>
        <taxon>Metazoa</taxon>
        <taxon>Chordata</taxon>
        <taxon>Craniata</taxon>
        <taxon>Vertebrata</taxon>
        <taxon>Euteleostomi</taxon>
        <taxon>Amphibia</taxon>
        <taxon>Batrachia</taxon>
        <taxon>Caudata</taxon>
        <taxon>Salamandroidea</taxon>
        <taxon>Salamandridae</taxon>
        <taxon>Pleurodelinae</taxon>
        <taxon>Pleurodeles</taxon>
    </lineage>
</organism>
<accession>A0AAV7TUR6</accession>
<reference evidence="3" key="1">
    <citation type="journal article" date="2022" name="bioRxiv">
        <title>Sequencing and chromosome-scale assembly of the giantPleurodeles waltlgenome.</title>
        <authorList>
            <person name="Brown T."/>
            <person name="Elewa A."/>
            <person name="Iarovenko S."/>
            <person name="Subramanian E."/>
            <person name="Araus A.J."/>
            <person name="Petzold A."/>
            <person name="Susuki M."/>
            <person name="Suzuki K.-i.T."/>
            <person name="Hayashi T."/>
            <person name="Toyoda A."/>
            <person name="Oliveira C."/>
            <person name="Osipova E."/>
            <person name="Leigh N.D."/>
            <person name="Simon A."/>
            <person name="Yun M.H."/>
        </authorList>
    </citation>
    <scope>NUCLEOTIDE SEQUENCE</scope>
    <source>
        <strain evidence="3">20211129_DDA</strain>
        <tissue evidence="3">Liver</tissue>
    </source>
</reference>
<dbReference type="InterPro" id="IPR048992">
    <property type="entry name" value="Stereocilin_LRR"/>
</dbReference>
<name>A0AAV7TUR6_PLEWA</name>
<feature type="chain" id="PRO_5043630796" description="Stereocilin LRR domain-containing protein" evidence="1">
    <location>
        <begin position="24"/>
        <end position="763"/>
    </location>
</feature>
<gene>
    <name evidence="3" type="ORF">NDU88_005409</name>
</gene>
<evidence type="ECO:0000259" key="2">
    <source>
        <dbReference type="Pfam" id="PF21058"/>
    </source>
</evidence>
<feature type="signal peptide" evidence="1">
    <location>
        <begin position="1"/>
        <end position="23"/>
    </location>
</feature>
<dbReference type="Proteomes" id="UP001066276">
    <property type="component" value="Chromosome 3_2"/>
</dbReference>
<evidence type="ECO:0000313" key="3">
    <source>
        <dbReference type="EMBL" id="KAJ1180185.1"/>
    </source>
</evidence>
<feature type="domain" description="Stereocilin LRR" evidence="2">
    <location>
        <begin position="575"/>
        <end position="753"/>
    </location>
</feature>
<dbReference type="EMBL" id="JANPWB010000006">
    <property type="protein sequence ID" value="KAJ1180185.1"/>
    <property type="molecule type" value="Genomic_DNA"/>
</dbReference>
<evidence type="ECO:0000313" key="4">
    <source>
        <dbReference type="Proteomes" id="UP001066276"/>
    </source>
</evidence>
<comment type="caution">
    <text evidence="3">The sequence shown here is derived from an EMBL/GenBank/DDBJ whole genome shotgun (WGS) entry which is preliminary data.</text>
</comment>
<dbReference type="Pfam" id="PF21058">
    <property type="entry name" value="Stereocilin"/>
    <property type="match status" value="1"/>
</dbReference>
<keyword evidence="1" id="KW-0732">Signal</keyword>
<keyword evidence="4" id="KW-1185">Reference proteome</keyword>
<evidence type="ECO:0000256" key="1">
    <source>
        <dbReference type="SAM" id="SignalP"/>
    </source>
</evidence>